<keyword evidence="2" id="KW-0472">Membrane</keyword>
<evidence type="ECO:0000256" key="1">
    <source>
        <dbReference type="SAM" id="Coils"/>
    </source>
</evidence>
<dbReference type="AlphaFoldDB" id="A0A9N8WKC0"/>
<dbReference type="EMBL" id="CAJVPI010000161">
    <property type="protein sequence ID" value="CAG8492028.1"/>
    <property type="molecule type" value="Genomic_DNA"/>
</dbReference>
<comment type="caution">
    <text evidence="3">The sequence shown here is derived from an EMBL/GenBank/DDBJ whole genome shotgun (WGS) entry which is preliminary data.</text>
</comment>
<evidence type="ECO:0000313" key="4">
    <source>
        <dbReference type="Proteomes" id="UP000789739"/>
    </source>
</evidence>
<sequence length="152" mass="17386">MQASIPFLVSLGLVAIIALVIYGYTKRLKRLRIDSSLKEYTIIQGAQENLSANIQAFKARIAKFEKRVSNYQQQTSVTDQYVVDKEDSGRREKENQIITKEVSVIFENATQVIDEVESRVQQLEEKKALLLGQLRKDGAIEKVDNILENKRE</sequence>
<evidence type="ECO:0000256" key="2">
    <source>
        <dbReference type="SAM" id="Phobius"/>
    </source>
</evidence>
<evidence type="ECO:0000313" key="3">
    <source>
        <dbReference type="EMBL" id="CAG8492028.1"/>
    </source>
</evidence>
<protein>
    <submittedName>
        <fullName evidence="3">5939_t:CDS:1</fullName>
    </submittedName>
</protein>
<accession>A0A9N8WKC0</accession>
<feature type="transmembrane region" description="Helical" evidence="2">
    <location>
        <begin position="6"/>
        <end position="25"/>
    </location>
</feature>
<keyword evidence="1" id="KW-0175">Coiled coil</keyword>
<dbReference type="Proteomes" id="UP000789739">
    <property type="component" value="Unassembled WGS sequence"/>
</dbReference>
<proteinExistence type="predicted"/>
<feature type="coiled-coil region" evidence="1">
    <location>
        <begin position="47"/>
        <end position="74"/>
    </location>
</feature>
<keyword evidence="2" id="KW-1133">Transmembrane helix</keyword>
<dbReference type="OrthoDB" id="10409552at2759"/>
<feature type="coiled-coil region" evidence="1">
    <location>
        <begin position="106"/>
        <end position="133"/>
    </location>
</feature>
<reference evidence="3" key="1">
    <citation type="submission" date="2021-06" db="EMBL/GenBank/DDBJ databases">
        <authorList>
            <person name="Kallberg Y."/>
            <person name="Tangrot J."/>
            <person name="Rosling A."/>
        </authorList>
    </citation>
    <scope>NUCLEOTIDE SEQUENCE</scope>
    <source>
        <strain evidence="3">BR232B</strain>
    </source>
</reference>
<name>A0A9N8WKC0_9GLOM</name>
<gene>
    <name evidence="3" type="ORF">PBRASI_LOCUS2158</name>
</gene>
<keyword evidence="2" id="KW-0812">Transmembrane</keyword>
<organism evidence="3 4">
    <name type="scientific">Paraglomus brasilianum</name>
    <dbReference type="NCBI Taxonomy" id="144538"/>
    <lineage>
        <taxon>Eukaryota</taxon>
        <taxon>Fungi</taxon>
        <taxon>Fungi incertae sedis</taxon>
        <taxon>Mucoromycota</taxon>
        <taxon>Glomeromycotina</taxon>
        <taxon>Glomeromycetes</taxon>
        <taxon>Paraglomerales</taxon>
        <taxon>Paraglomeraceae</taxon>
        <taxon>Paraglomus</taxon>
    </lineage>
</organism>
<keyword evidence="4" id="KW-1185">Reference proteome</keyword>